<comment type="subcellular location">
    <subcellularLocation>
        <location evidence="1">Cell membrane</location>
        <topology evidence="1">Multi-pass membrane protein</topology>
    </subcellularLocation>
</comment>
<comment type="caution">
    <text evidence="8">The sequence shown here is derived from an EMBL/GenBank/DDBJ whole genome shotgun (WGS) entry which is preliminary data.</text>
</comment>
<evidence type="ECO:0000313" key="8">
    <source>
        <dbReference type="EMBL" id="GMI21382.1"/>
    </source>
</evidence>
<dbReference type="PANTHER" id="PTHR42920:SF5">
    <property type="entry name" value="EAMA DOMAIN-CONTAINING PROTEIN"/>
    <property type="match status" value="1"/>
</dbReference>
<gene>
    <name evidence="8" type="ORF">TrRE_jg9735</name>
</gene>
<dbReference type="InterPro" id="IPR037185">
    <property type="entry name" value="EmrE-like"/>
</dbReference>
<keyword evidence="3 6" id="KW-0812">Transmembrane</keyword>
<dbReference type="SUPFAM" id="SSF103481">
    <property type="entry name" value="Multidrug resistance efflux transporter EmrE"/>
    <property type="match status" value="1"/>
</dbReference>
<evidence type="ECO:0000256" key="3">
    <source>
        <dbReference type="ARBA" id="ARBA00022692"/>
    </source>
</evidence>
<protein>
    <recommendedName>
        <fullName evidence="7">EamA domain-containing protein</fullName>
    </recommendedName>
</protein>
<evidence type="ECO:0000256" key="5">
    <source>
        <dbReference type="ARBA" id="ARBA00023136"/>
    </source>
</evidence>
<evidence type="ECO:0000313" key="9">
    <source>
        <dbReference type="Proteomes" id="UP001165082"/>
    </source>
</evidence>
<dbReference type="OrthoDB" id="2017960at2759"/>
<organism evidence="8 9">
    <name type="scientific">Triparma retinervis</name>
    <dbReference type="NCBI Taxonomy" id="2557542"/>
    <lineage>
        <taxon>Eukaryota</taxon>
        <taxon>Sar</taxon>
        <taxon>Stramenopiles</taxon>
        <taxon>Ochrophyta</taxon>
        <taxon>Bolidophyceae</taxon>
        <taxon>Parmales</taxon>
        <taxon>Triparmaceae</taxon>
        <taxon>Triparma</taxon>
    </lineage>
</organism>
<dbReference type="PANTHER" id="PTHR42920">
    <property type="entry name" value="OS03G0707200 PROTEIN-RELATED"/>
    <property type="match status" value="1"/>
</dbReference>
<evidence type="ECO:0000256" key="1">
    <source>
        <dbReference type="ARBA" id="ARBA00004651"/>
    </source>
</evidence>
<reference evidence="8" key="1">
    <citation type="submission" date="2022-07" db="EMBL/GenBank/DDBJ databases">
        <title>Genome analysis of Parmales, a sister group of diatoms, reveals the evolutionary specialization of diatoms from phago-mixotrophs to photoautotrophs.</title>
        <authorList>
            <person name="Ban H."/>
            <person name="Sato S."/>
            <person name="Yoshikawa S."/>
            <person name="Kazumasa Y."/>
            <person name="Nakamura Y."/>
            <person name="Ichinomiya M."/>
            <person name="Saitoh K."/>
            <person name="Sato N."/>
            <person name="Blanc-Mathieu R."/>
            <person name="Endo H."/>
            <person name="Kuwata A."/>
            <person name="Ogata H."/>
        </authorList>
    </citation>
    <scope>NUCLEOTIDE SEQUENCE</scope>
</reference>
<keyword evidence="4 6" id="KW-1133">Transmembrane helix</keyword>
<dbReference type="GO" id="GO:0005886">
    <property type="term" value="C:plasma membrane"/>
    <property type="evidence" value="ECO:0007669"/>
    <property type="project" value="UniProtKB-SubCell"/>
</dbReference>
<dbReference type="InterPro" id="IPR051258">
    <property type="entry name" value="Diverse_Substrate_Transporter"/>
</dbReference>
<proteinExistence type="predicted"/>
<dbReference type="AlphaFoldDB" id="A0A9W7FXC7"/>
<keyword evidence="9" id="KW-1185">Reference proteome</keyword>
<evidence type="ECO:0000256" key="2">
    <source>
        <dbReference type="ARBA" id="ARBA00022475"/>
    </source>
</evidence>
<evidence type="ECO:0000259" key="7">
    <source>
        <dbReference type="Pfam" id="PF00892"/>
    </source>
</evidence>
<feature type="domain" description="EamA" evidence="7">
    <location>
        <begin position="23"/>
        <end position="154"/>
    </location>
</feature>
<keyword evidence="5 6" id="KW-0472">Membrane</keyword>
<keyword evidence="2" id="KW-1003">Cell membrane</keyword>
<evidence type="ECO:0000256" key="4">
    <source>
        <dbReference type="ARBA" id="ARBA00022989"/>
    </source>
</evidence>
<sequence>MAEKMGKDGWAYNVKHAYNFSRLLVLIAAALYGTNFACVKILDTHIDIAAGAAIRFGLAALATSPFLFLDPSSSPLPPSSRLKACALGFEVGVWNAAGYLAQAIGLETTTACKSAFVCSLAVVVVPLLDFAAGGKRLTKTTVVGCAMAMMGVGILEMPTDIDFHSL</sequence>
<feature type="transmembrane region" description="Helical" evidence="6">
    <location>
        <begin position="20"/>
        <end position="42"/>
    </location>
</feature>
<feature type="transmembrane region" description="Helical" evidence="6">
    <location>
        <begin position="48"/>
        <end position="69"/>
    </location>
</feature>
<dbReference type="Proteomes" id="UP001165082">
    <property type="component" value="Unassembled WGS sequence"/>
</dbReference>
<feature type="non-terminal residue" evidence="8">
    <location>
        <position position="1"/>
    </location>
</feature>
<dbReference type="InterPro" id="IPR000620">
    <property type="entry name" value="EamA_dom"/>
</dbReference>
<evidence type="ECO:0000256" key="6">
    <source>
        <dbReference type="SAM" id="Phobius"/>
    </source>
</evidence>
<dbReference type="Pfam" id="PF00892">
    <property type="entry name" value="EamA"/>
    <property type="match status" value="1"/>
</dbReference>
<accession>A0A9W7FXC7</accession>
<dbReference type="EMBL" id="BRXZ01008097">
    <property type="protein sequence ID" value="GMI21382.1"/>
    <property type="molecule type" value="Genomic_DNA"/>
</dbReference>
<name>A0A9W7FXC7_9STRA</name>